<gene>
    <name evidence="4" type="ORF">E2562_009284</name>
</gene>
<dbReference type="GO" id="GO:0006412">
    <property type="term" value="P:translation"/>
    <property type="evidence" value="ECO:0007669"/>
    <property type="project" value="InterPro"/>
</dbReference>
<dbReference type="PROSITE" id="PS00732">
    <property type="entry name" value="RIBOSOMAL_S16"/>
    <property type="match status" value="1"/>
</dbReference>
<evidence type="ECO:0000256" key="2">
    <source>
        <dbReference type="ARBA" id="ARBA00023274"/>
    </source>
</evidence>
<reference evidence="4 5" key="1">
    <citation type="submission" date="2019-11" db="EMBL/GenBank/DDBJ databases">
        <title>Whole genome sequence of Oryza granulata.</title>
        <authorList>
            <person name="Li W."/>
        </authorList>
    </citation>
    <scope>NUCLEOTIDE SEQUENCE [LARGE SCALE GENOMIC DNA]</scope>
    <source>
        <strain evidence="5">cv. Menghai</strain>
        <tissue evidence="4">Leaf</tissue>
    </source>
</reference>
<dbReference type="Proteomes" id="UP000479710">
    <property type="component" value="Unassembled WGS sequence"/>
</dbReference>
<keyword evidence="5" id="KW-1185">Reference proteome</keyword>
<dbReference type="GO" id="GO:1990904">
    <property type="term" value="C:ribonucleoprotein complex"/>
    <property type="evidence" value="ECO:0007669"/>
    <property type="project" value="UniProtKB-KW"/>
</dbReference>
<accession>A0A6G1EC85</accession>
<dbReference type="GO" id="GO:0003735">
    <property type="term" value="F:structural constituent of ribosome"/>
    <property type="evidence" value="ECO:0007669"/>
    <property type="project" value="InterPro"/>
</dbReference>
<protein>
    <recommendedName>
        <fullName evidence="3">30S ribosomal protein S16, chloroplastic</fullName>
    </recommendedName>
</protein>
<sequence>MPARVLGLRLARRGATKLRASAGTISSPAGLGRCKAELEARPSWRQLWRWDGGASGFAGVGKQGGEGSQTVSPGTRWGLQKTGRRWRFHSAARKRWDATGLRITGDLQRGIGDATALCWF</sequence>
<evidence type="ECO:0000256" key="1">
    <source>
        <dbReference type="ARBA" id="ARBA00022980"/>
    </source>
</evidence>
<evidence type="ECO:0000256" key="3">
    <source>
        <dbReference type="ARBA" id="ARBA00035371"/>
    </source>
</evidence>
<dbReference type="EMBL" id="SPHZ02000004">
    <property type="protein sequence ID" value="KAF0921543.1"/>
    <property type="molecule type" value="Genomic_DNA"/>
</dbReference>
<keyword evidence="1" id="KW-0689">Ribosomal protein</keyword>
<dbReference type="GO" id="GO:0005840">
    <property type="term" value="C:ribosome"/>
    <property type="evidence" value="ECO:0007669"/>
    <property type="project" value="UniProtKB-KW"/>
</dbReference>
<evidence type="ECO:0000313" key="4">
    <source>
        <dbReference type="EMBL" id="KAF0921543.1"/>
    </source>
</evidence>
<proteinExistence type="predicted"/>
<comment type="caution">
    <text evidence="4">The sequence shown here is derived from an EMBL/GenBank/DDBJ whole genome shotgun (WGS) entry which is preliminary data.</text>
</comment>
<evidence type="ECO:0000313" key="5">
    <source>
        <dbReference type="Proteomes" id="UP000479710"/>
    </source>
</evidence>
<dbReference type="InterPro" id="IPR020592">
    <property type="entry name" value="Ribosomal_bS16_CS"/>
</dbReference>
<dbReference type="AlphaFoldDB" id="A0A6G1EC85"/>
<name>A0A6G1EC85_9ORYZ</name>
<keyword evidence="2" id="KW-0687">Ribonucleoprotein</keyword>
<organism evidence="4 5">
    <name type="scientific">Oryza meyeriana var. granulata</name>
    <dbReference type="NCBI Taxonomy" id="110450"/>
    <lineage>
        <taxon>Eukaryota</taxon>
        <taxon>Viridiplantae</taxon>
        <taxon>Streptophyta</taxon>
        <taxon>Embryophyta</taxon>
        <taxon>Tracheophyta</taxon>
        <taxon>Spermatophyta</taxon>
        <taxon>Magnoliopsida</taxon>
        <taxon>Liliopsida</taxon>
        <taxon>Poales</taxon>
        <taxon>Poaceae</taxon>
        <taxon>BOP clade</taxon>
        <taxon>Oryzoideae</taxon>
        <taxon>Oryzeae</taxon>
        <taxon>Oryzinae</taxon>
        <taxon>Oryza</taxon>
        <taxon>Oryza meyeriana</taxon>
    </lineage>
</organism>